<organism evidence="1 2">
    <name type="scientific">Cochliobolus sativus (strain ND90Pr / ATCC 201652)</name>
    <name type="common">Common root rot and spot blotch fungus</name>
    <name type="synonym">Bipolaris sorokiniana</name>
    <dbReference type="NCBI Taxonomy" id="665912"/>
    <lineage>
        <taxon>Eukaryota</taxon>
        <taxon>Fungi</taxon>
        <taxon>Dikarya</taxon>
        <taxon>Ascomycota</taxon>
        <taxon>Pezizomycotina</taxon>
        <taxon>Dothideomycetes</taxon>
        <taxon>Pleosporomycetidae</taxon>
        <taxon>Pleosporales</taxon>
        <taxon>Pleosporineae</taxon>
        <taxon>Pleosporaceae</taxon>
        <taxon>Bipolaris</taxon>
    </lineage>
</organism>
<keyword evidence="2" id="KW-1185">Reference proteome</keyword>
<reference evidence="2" key="2">
    <citation type="journal article" date="2013" name="PLoS Genet.">
        <title>Comparative genome structure, secondary metabolite, and effector coding capacity across Cochliobolus pathogens.</title>
        <authorList>
            <person name="Condon B.J."/>
            <person name="Leng Y."/>
            <person name="Wu D."/>
            <person name="Bushley K.E."/>
            <person name="Ohm R.A."/>
            <person name="Otillar R."/>
            <person name="Martin J."/>
            <person name="Schackwitz W."/>
            <person name="Grimwood J."/>
            <person name="MohdZainudin N."/>
            <person name="Xue C."/>
            <person name="Wang R."/>
            <person name="Manning V.A."/>
            <person name="Dhillon B."/>
            <person name="Tu Z.J."/>
            <person name="Steffenson B.J."/>
            <person name="Salamov A."/>
            <person name="Sun H."/>
            <person name="Lowry S."/>
            <person name="LaButti K."/>
            <person name="Han J."/>
            <person name="Copeland A."/>
            <person name="Lindquist E."/>
            <person name="Barry K."/>
            <person name="Schmutz J."/>
            <person name="Baker S.E."/>
            <person name="Ciuffetti L.M."/>
            <person name="Grigoriev I.V."/>
            <person name="Zhong S."/>
            <person name="Turgeon B.G."/>
        </authorList>
    </citation>
    <scope>NUCLEOTIDE SEQUENCE [LARGE SCALE GENOMIC DNA]</scope>
    <source>
        <strain evidence="2">ND90Pr / ATCC 201652</strain>
    </source>
</reference>
<dbReference type="KEGG" id="bsc:COCSADRAFT_330260"/>
<protein>
    <submittedName>
        <fullName evidence="1">Uncharacterized protein</fullName>
    </submittedName>
</protein>
<dbReference type="EMBL" id="KB445644">
    <property type="protein sequence ID" value="EMD63660.1"/>
    <property type="molecule type" value="Genomic_DNA"/>
</dbReference>
<dbReference type="GeneID" id="19137010"/>
<dbReference type="AlphaFoldDB" id="M2SMY5"/>
<proteinExistence type="predicted"/>
<accession>M2SMY5</accession>
<dbReference type="RefSeq" id="XP_007700707.1">
    <property type="nucleotide sequence ID" value="XM_007702517.1"/>
</dbReference>
<sequence length="86" mass="9092">MDDDATGDPARPATRGPAVRVLSEGASWRCRKRCIRRAAGGWGFGGGGGGGAGVGGLDGWVDGWMDEAVERGMRWMHCAREFSRPA</sequence>
<gene>
    <name evidence="1" type="ORF">COCSADRAFT_330260</name>
</gene>
<dbReference type="HOGENOM" id="CLU_2512297_0_0_1"/>
<evidence type="ECO:0000313" key="1">
    <source>
        <dbReference type="EMBL" id="EMD63660.1"/>
    </source>
</evidence>
<evidence type="ECO:0000313" key="2">
    <source>
        <dbReference type="Proteomes" id="UP000016934"/>
    </source>
</evidence>
<reference evidence="1 2" key="1">
    <citation type="journal article" date="2012" name="PLoS Pathog.">
        <title>Diverse lifestyles and strategies of plant pathogenesis encoded in the genomes of eighteen Dothideomycetes fungi.</title>
        <authorList>
            <person name="Ohm R.A."/>
            <person name="Feau N."/>
            <person name="Henrissat B."/>
            <person name="Schoch C.L."/>
            <person name="Horwitz B.A."/>
            <person name="Barry K.W."/>
            <person name="Condon B.J."/>
            <person name="Copeland A.C."/>
            <person name="Dhillon B."/>
            <person name="Glaser F."/>
            <person name="Hesse C.N."/>
            <person name="Kosti I."/>
            <person name="LaButti K."/>
            <person name="Lindquist E.A."/>
            <person name="Lucas S."/>
            <person name="Salamov A.A."/>
            <person name="Bradshaw R.E."/>
            <person name="Ciuffetti L."/>
            <person name="Hamelin R.C."/>
            <person name="Kema G.H.J."/>
            <person name="Lawrence C."/>
            <person name="Scott J.A."/>
            <person name="Spatafora J.W."/>
            <person name="Turgeon B.G."/>
            <person name="de Wit P.J.G.M."/>
            <person name="Zhong S."/>
            <person name="Goodwin S.B."/>
            <person name="Grigoriev I.V."/>
        </authorList>
    </citation>
    <scope>NUCLEOTIDE SEQUENCE [LARGE SCALE GENOMIC DNA]</scope>
    <source>
        <strain evidence="2">ND90Pr / ATCC 201652</strain>
    </source>
</reference>
<dbReference type="Proteomes" id="UP000016934">
    <property type="component" value="Unassembled WGS sequence"/>
</dbReference>
<name>M2SMY5_COCSN</name>